<name>A0ABP6ZQS0_9ACTN</name>
<sequence length="665" mass="73092">MAVTRVRMRQGGSVPSELPPETHPRGTAGSDRLFISFQVAREAARAVRRAERRRDVADVVRPKGIFGVLRSRAPVAITLYVAARDGRLVWRSPEVFAVLESPHGSRLTGRPGMSLLRLLDKHWDVVLFLFPPAVLLMLSAVSALLGGASHWIPALWVASVLAMAVLMHVCVLGTAAVCTMIARWILGLPVRDRRERSVAEELRFQHWSIPLCHCADPVMAPGLLGEVTERLRGLVRAQMMGAIEDLRVRPRTVEVNEPLLFLLDGATTYAMRDVMRKSIGEDSDGVTFLATGSRTDARGRKVAMSGFDGLLVPMGAGFVFLIEAYVLAGWERSECLRDCAGRPATFEAALRWLSWRTIFVAPPDLAPLTSKAWVLGWLNAVMAIVVVLLVLVVGWRTTTGRKERVDNFRRRMEPVLGTSSVVIMVATNEERDAVIRSVTDVTGVEPLRRYLEHHTVFELGVVSRSRVLLAQTRPAAVDSGGSQLTAKSLIDQLDPDYLLLTGICYGLREGEQRLGDILVCTQLRGIDHQKIIEPTPGTEIEICRGERVAPSVTLLDRFQSARLGKDGPPVHYGAMLSGSLLLNSPTARQKLIDAHPDAIGGEMEGIGVYAAAAKEKTDWIVVKSIRDWGMNKNDDWHEIAARNAAEFVRDVLLSGGLDQPPLRSA</sequence>
<keyword evidence="2" id="KW-0472">Membrane</keyword>
<dbReference type="PANTHER" id="PTHR46832:SF1">
    <property type="entry name" value="5'-METHYLTHIOADENOSINE_S-ADENOSYLHOMOCYSTEINE NUCLEOSIDASE"/>
    <property type="match status" value="1"/>
</dbReference>
<comment type="caution">
    <text evidence="4">The sequence shown here is derived from an EMBL/GenBank/DDBJ whole genome shotgun (WGS) entry which is preliminary data.</text>
</comment>
<dbReference type="Pfam" id="PF01048">
    <property type="entry name" value="PNP_UDP_1"/>
    <property type="match status" value="1"/>
</dbReference>
<feature type="domain" description="Nucleoside phosphorylase" evidence="3">
    <location>
        <begin position="421"/>
        <end position="652"/>
    </location>
</feature>
<feature type="region of interest" description="Disordered" evidence="1">
    <location>
        <begin position="1"/>
        <end position="29"/>
    </location>
</feature>
<dbReference type="EMBL" id="BAABDQ010000054">
    <property type="protein sequence ID" value="GAA3616456.1"/>
    <property type="molecule type" value="Genomic_DNA"/>
</dbReference>
<dbReference type="PANTHER" id="PTHR46832">
    <property type="entry name" value="5'-METHYLTHIOADENOSINE/S-ADENOSYLHOMOCYSTEINE NUCLEOSIDASE"/>
    <property type="match status" value="1"/>
</dbReference>
<dbReference type="SUPFAM" id="SSF53167">
    <property type="entry name" value="Purine and uridine phosphorylases"/>
    <property type="match status" value="1"/>
</dbReference>
<evidence type="ECO:0000259" key="3">
    <source>
        <dbReference type="Pfam" id="PF01048"/>
    </source>
</evidence>
<evidence type="ECO:0000256" key="1">
    <source>
        <dbReference type="SAM" id="MobiDB-lite"/>
    </source>
</evidence>
<accession>A0ABP6ZQS0</accession>
<organism evidence="4 5">
    <name type="scientific">Nonomuraea rosea</name>
    <dbReference type="NCBI Taxonomy" id="638574"/>
    <lineage>
        <taxon>Bacteria</taxon>
        <taxon>Bacillati</taxon>
        <taxon>Actinomycetota</taxon>
        <taxon>Actinomycetes</taxon>
        <taxon>Streptosporangiales</taxon>
        <taxon>Streptosporangiaceae</taxon>
        <taxon>Nonomuraea</taxon>
    </lineage>
</organism>
<dbReference type="Proteomes" id="UP001500630">
    <property type="component" value="Unassembled WGS sequence"/>
</dbReference>
<gene>
    <name evidence="4" type="ORF">GCM10022419_122250</name>
</gene>
<dbReference type="Gene3D" id="3.40.50.1580">
    <property type="entry name" value="Nucleoside phosphorylase domain"/>
    <property type="match status" value="1"/>
</dbReference>
<evidence type="ECO:0000313" key="5">
    <source>
        <dbReference type="Proteomes" id="UP001500630"/>
    </source>
</evidence>
<dbReference type="InterPro" id="IPR000845">
    <property type="entry name" value="Nucleoside_phosphorylase_d"/>
</dbReference>
<evidence type="ECO:0000256" key="2">
    <source>
        <dbReference type="SAM" id="Phobius"/>
    </source>
</evidence>
<keyword evidence="5" id="KW-1185">Reference proteome</keyword>
<feature type="transmembrane region" description="Helical" evidence="2">
    <location>
        <begin position="372"/>
        <end position="395"/>
    </location>
</feature>
<feature type="transmembrane region" description="Helical" evidence="2">
    <location>
        <begin position="310"/>
        <end position="328"/>
    </location>
</feature>
<reference evidence="5" key="1">
    <citation type="journal article" date="2019" name="Int. J. Syst. Evol. Microbiol.">
        <title>The Global Catalogue of Microorganisms (GCM) 10K type strain sequencing project: providing services to taxonomists for standard genome sequencing and annotation.</title>
        <authorList>
            <consortium name="The Broad Institute Genomics Platform"/>
            <consortium name="The Broad Institute Genome Sequencing Center for Infectious Disease"/>
            <person name="Wu L."/>
            <person name="Ma J."/>
        </authorList>
    </citation>
    <scope>NUCLEOTIDE SEQUENCE [LARGE SCALE GENOMIC DNA]</scope>
    <source>
        <strain evidence="5">JCM 17326</strain>
    </source>
</reference>
<keyword evidence="2" id="KW-1133">Transmembrane helix</keyword>
<feature type="transmembrane region" description="Helical" evidence="2">
    <location>
        <begin position="125"/>
        <end position="148"/>
    </location>
</feature>
<feature type="transmembrane region" description="Helical" evidence="2">
    <location>
        <begin position="154"/>
        <end position="186"/>
    </location>
</feature>
<keyword evidence="2" id="KW-0812">Transmembrane</keyword>
<proteinExistence type="predicted"/>
<dbReference type="InterPro" id="IPR035994">
    <property type="entry name" value="Nucleoside_phosphorylase_sf"/>
</dbReference>
<protein>
    <recommendedName>
        <fullName evidence="3">Nucleoside phosphorylase domain-containing protein</fullName>
    </recommendedName>
</protein>
<evidence type="ECO:0000313" key="4">
    <source>
        <dbReference type="EMBL" id="GAA3616456.1"/>
    </source>
</evidence>